<evidence type="ECO:0000313" key="1">
    <source>
        <dbReference type="EMBL" id="DAD78222.1"/>
    </source>
</evidence>
<name>A0A8S5M7K8_9CAUD</name>
<reference evidence="1" key="1">
    <citation type="journal article" date="2021" name="Proc. Natl. Acad. Sci. U.S.A.">
        <title>A Catalog of Tens of Thousands of Viruses from Human Metagenomes Reveals Hidden Associations with Chronic Diseases.</title>
        <authorList>
            <person name="Tisza M.J."/>
            <person name="Buck C.B."/>
        </authorList>
    </citation>
    <scope>NUCLEOTIDE SEQUENCE</scope>
    <source>
        <strain evidence="1">CtMvU7</strain>
    </source>
</reference>
<organism evidence="1">
    <name type="scientific">Myoviridae sp. ctMvU7</name>
    <dbReference type="NCBI Taxonomy" id="2826642"/>
    <lineage>
        <taxon>Viruses</taxon>
        <taxon>Duplodnaviria</taxon>
        <taxon>Heunggongvirae</taxon>
        <taxon>Uroviricota</taxon>
        <taxon>Caudoviricetes</taxon>
    </lineage>
</organism>
<protein>
    <submittedName>
        <fullName evidence="1">Head to tail adaptor</fullName>
    </submittedName>
</protein>
<proteinExistence type="predicted"/>
<accession>A0A8S5M7K8</accession>
<sequence length="112" mass="12510">MLEVVKANLNIDDDMRDLGISDVILHVCDYCNLSQDDIPDLLEPFVRKKFKGIIDYEAVKGTGYQQDIASIKEGDGTITYATGSGNSREGIYGLSDSDKTALRRFRRLRGYA</sequence>
<dbReference type="EMBL" id="BK014840">
    <property type="protein sequence ID" value="DAD78222.1"/>
    <property type="molecule type" value="Genomic_DNA"/>
</dbReference>